<dbReference type="RefSeq" id="WP_073595135.1">
    <property type="nucleotide sequence ID" value="NZ_MRCE01000019.1"/>
</dbReference>
<comment type="similarity">
    <text evidence="1">Belongs to the adenylyl cyclase class-3 family.</text>
</comment>
<dbReference type="InterPro" id="IPR029787">
    <property type="entry name" value="Nucleotide_cyclase"/>
</dbReference>
<dbReference type="GO" id="GO:0004016">
    <property type="term" value="F:adenylate cyclase activity"/>
    <property type="evidence" value="ECO:0007669"/>
    <property type="project" value="UniProtKB-ARBA"/>
</dbReference>
<proteinExistence type="inferred from homology"/>
<gene>
    <name evidence="3" type="ORF">NIES2119_19310</name>
</gene>
<evidence type="ECO:0000259" key="2">
    <source>
        <dbReference type="PROSITE" id="PS50125"/>
    </source>
</evidence>
<evidence type="ECO:0000313" key="4">
    <source>
        <dbReference type="Proteomes" id="UP000185860"/>
    </source>
</evidence>
<dbReference type="Pfam" id="PF13185">
    <property type="entry name" value="GAF_2"/>
    <property type="match status" value="1"/>
</dbReference>
<dbReference type="PANTHER" id="PTHR43081:SF1">
    <property type="entry name" value="ADENYLATE CYCLASE, TERMINAL-DIFFERENTIATION SPECIFIC"/>
    <property type="match status" value="1"/>
</dbReference>
<dbReference type="AlphaFoldDB" id="A0A1U7IFX9"/>
<dbReference type="GO" id="GO:0035556">
    <property type="term" value="P:intracellular signal transduction"/>
    <property type="evidence" value="ECO:0007669"/>
    <property type="project" value="InterPro"/>
</dbReference>
<protein>
    <submittedName>
        <fullName evidence="3">Guanylate cyclase</fullName>
    </submittedName>
</protein>
<dbReference type="Proteomes" id="UP000185860">
    <property type="component" value="Unassembled WGS sequence"/>
</dbReference>
<dbReference type="InterPro" id="IPR050697">
    <property type="entry name" value="Adenylyl/Guanylyl_Cyclase_3/4"/>
</dbReference>
<sequence>MIQISLKKLLLKKEFLVIISKINQALSVPISIQDKEGNILWDEARNIRSSTLLDLPFGTLRDRKFNKYPVTVEKEIIGWVVGDEKASIIAQLLSYLANEELEKKILARETLDKYKEINLLYNISEKFTACLVLKEVAKLAIEEATKIIKSTSASAMLLSEKTGHFEIIAACGKEYQPKTILFPGEGIAGSVFLTGIAEIVNDVESDLRFVKGANQVKSLICAPLKTKDAVFGVLTISNKELVNYTAHDLKLFTALASQAASAIENAQLHENKLKEERIKSNLERYIPAQVVEAILDSKGYISLAPANKNIAILFSDIRNFTTKCEELAPEAIVEYLNEYLTNMVEVIFAQGGTVNKFVGDMIVAMFGAPSTLVDNERQAIETAIKMQNRIKNISVPWIRKNFITGIGISSGEVVVGNIGSPQHMDYTAIGDKVNIASRLQSIAKGEQILVSQSIYEATENLFEFKEFGIVQLKGKKEAIKVFEVVY</sequence>
<reference evidence="3 4" key="1">
    <citation type="submission" date="2016-11" db="EMBL/GenBank/DDBJ databases">
        <title>Draft Genome Sequences of Nine Cyanobacterial Strains from Diverse Habitats.</title>
        <authorList>
            <person name="Zhu T."/>
            <person name="Hou S."/>
            <person name="Lu X."/>
            <person name="Hess W.R."/>
        </authorList>
    </citation>
    <scope>NUCLEOTIDE SEQUENCE [LARGE SCALE GENOMIC DNA]</scope>
    <source>
        <strain evidence="3 4">IAM M-71</strain>
    </source>
</reference>
<dbReference type="InterPro" id="IPR003018">
    <property type="entry name" value="GAF"/>
</dbReference>
<dbReference type="Pfam" id="PF00211">
    <property type="entry name" value="Guanylate_cyc"/>
    <property type="match status" value="1"/>
</dbReference>
<dbReference type="EMBL" id="MRCE01000019">
    <property type="protein sequence ID" value="OKH35887.1"/>
    <property type="molecule type" value="Genomic_DNA"/>
</dbReference>
<dbReference type="SMART" id="SM00044">
    <property type="entry name" value="CYCc"/>
    <property type="match status" value="1"/>
</dbReference>
<comment type="caution">
    <text evidence="3">The sequence shown here is derived from an EMBL/GenBank/DDBJ whole genome shotgun (WGS) entry which is preliminary data.</text>
</comment>
<dbReference type="SUPFAM" id="SSF55073">
    <property type="entry name" value="Nucleotide cyclase"/>
    <property type="match status" value="1"/>
</dbReference>
<dbReference type="OrthoDB" id="337251at2"/>
<dbReference type="SUPFAM" id="SSF55781">
    <property type="entry name" value="GAF domain-like"/>
    <property type="match status" value="1"/>
</dbReference>
<dbReference type="Gene3D" id="3.30.70.1230">
    <property type="entry name" value="Nucleotide cyclase"/>
    <property type="match status" value="1"/>
</dbReference>
<dbReference type="InterPro" id="IPR029016">
    <property type="entry name" value="GAF-like_dom_sf"/>
</dbReference>
<dbReference type="PANTHER" id="PTHR43081">
    <property type="entry name" value="ADENYLATE CYCLASE, TERMINAL-DIFFERENTIATION SPECIFIC-RELATED"/>
    <property type="match status" value="1"/>
</dbReference>
<dbReference type="STRING" id="454136.NIES2119_19310"/>
<accession>A0A1U7IFX9</accession>
<dbReference type="InterPro" id="IPR001054">
    <property type="entry name" value="A/G_cyclase"/>
</dbReference>
<dbReference type="Gene3D" id="3.30.450.40">
    <property type="match status" value="1"/>
</dbReference>
<evidence type="ECO:0000313" key="3">
    <source>
        <dbReference type="EMBL" id="OKH35887.1"/>
    </source>
</evidence>
<organism evidence="3 4">
    <name type="scientific">[Phormidium ambiguum] IAM M-71</name>
    <dbReference type="NCBI Taxonomy" id="454136"/>
    <lineage>
        <taxon>Bacteria</taxon>
        <taxon>Bacillati</taxon>
        <taxon>Cyanobacteriota</taxon>
        <taxon>Cyanophyceae</taxon>
        <taxon>Oscillatoriophycideae</taxon>
        <taxon>Aerosakkonematales</taxon>
        <taxon>Aerosakkonemataceae</taxon>
        <taxon>Floridanema</taxon>
    </lineage>
</organism>
<evidence type="ECO:0000256" key="1">
    <source>
        <dbReference type="ARBA" id="ARBA00005381"/>
    </source>
</evidence>
<dbReference type="SMART" id="SM00065">
    <property type="entry name" value="GAF"/>
    <property type="match status" value="1"/>
</dbReference>
<name>A0A1U7IFX9_9CYAN</name>
<dbReference type="CDD" id="cd07302">
    <property type="entry name" value="CHD"/>
    <property type="match status" value="1"/>
</dbReference>
<dbReference type="GO" id="GO:0006171">
    <property type="term" value="P:cAMP biosynthetic process"/>
    <property type="evidence" value="ECO:0007669"/>
    <property type="project" value="TreeGrafter"/>
</dbReference>
<dbReference type="PROSITE" id="PS50125">
    <property type="entry name" value="GUANYLATE_CYCLASE_2"/>
    <property type="match status" value="1"/>
</dbReference>
<feature type="domain" description="Guanylate cyclase" evidence="2">
    <location>
        <begin position="311"/>
        <end position="440"/>
    </location>
</feature>